<evidence type="ECO:0000256" key="8">
    <source>
        <dbReference type="ARBA" id="ARBA00023049"/>
    </source>
</evidence>
<keyword evidence="13" id="KW-1185">Reference proteome</keyword>
<evidence type="ECO:0000313" key="13">
    <source>
        <dbReference type="Proteomes" id="UP000268014"/>
    </source>
</evidence>
<evidence type="ECO:0000256" key="3">
    <source>
        <dbReference type="ARBA" id="ARBA00022670"/>
    </source>
</evidence>
<dbReference type="InterPro" id="IPR033851">
    <property type="entry name" value="M3A_MIP"/>
</dbReference>
<dbReference type="InterPro" id="IPR001567">
    <property type="entry name" value="Pept_M3A_M3B_dom"/>
</dbReference>
<name>A0A0N4W970_HAEPC</name>
<keyword evidence="8 10" id="KW-0482">Metalloprotease</keyword>
<dbReference type="PANTHER" id="PTHR11804">
    <property type="entry name" value="PROTEASE M3 THIMET OLIGOPEPTIDASE-RELATED"/>
    <property type="match status" value="1"/>
</dbReference>
<reference evidence="12 13" key="2">
    <citation type="submission" date="2018-11" db="EMBL/GenBank/DDBJ databases">
        <authorList>
            <consortium name="Pathogen Informatics"/>
        </authorList>
    </citation>
    <scope>NUCLEOTIDE SEQUENCE [LARGE SCALE GENOMIC DNA]</scope>
    <source>
        <strain evidence="12 13">MHpl1</strain>
    </source>
</reference>
<organism evidence="14">
    <name type="scientific">Haemonchus placei</name>
    <name type="common">Barber's pole worm</name>
    <dbReference type="NCBI Taxonomy" id="6290"/>
    <lineage>
        <taxon>Eukaryota</taxon>
        <taxon>Metazoa</taxon>
        <taxon>Ecdysozoa</taxon>
        <taxon>Nematoda</taxon>
        <taxon>Chromadorea</taxon>
        <taxon>Rhabditida</taxon>
        <taxon>Rhabditina</taxon>
        <taxon>Rhabditomorpha</taxon>
        <taxon>Strongyloidea</taxon>
        <taxon>Trichostrongylidae</taxon>
        <taxon>Haemonchus</taxon>
    </lineage>
</organism>
<dbReference type="OMA" id="ALMFEYM"/>
<reference evidence="14" key="1">
    <citation type="submission" date="2017-02" db="UniProtKB">
        <authorList>
            <consortium name="WormBaseParasite"/>
        </authorList>
    </citation>
    <scope>IDENTIFICATION</scope>
</reference>
<keyword evidence="4 10" id="KW-0479">Metal-binding</keyword>
<dbReference type="GO" id="GO:0046872">
    <property type="term" value="F:metal ion binding"/>
    <property type="evidence" value="ECO:0007669"/>
    <property type="project" value="UniProtKB-UniRule"/>
</dbReference>
<keyword evidence="3 10" id="KW-0645">Protease</keyword>
<evidence type="ECO:0000256" key="1">
    <source>
        <dbReference type="ARBA" id="ARBA00004173"/>
    </source>
</evidence>
<dbReference type="OrthoDB" id="17530at2759"/>
<dbReference type="PANTHER" id="PTHR11804:SF79">
    <property type="entry name" value="MITOCHONDRIAL INTERMEDIATE PEPTIDASE"/>
    <property type="match status" value="1"/>
</dbReference>
<dbReference type="GO" id="GO:0004222">
    <property type="term" value="F:metalloendopeptidase activity"/>
    <property type="evidence" value="ECO:0007669"/>
    <property type="project" value="InterPro"/>
</dbReference>
<protein>
    <submittedName>
        <fullName evidence="14">Peptidase_M3 domain-containing protein</fullName>
    </submittedName>
</protein>
<proteinExistence type="inferred from homology"/>
<dbReference type="InterPro" id="IPR024079">
    <property type="entry name" value="MetalloPept_cat_dom_sf"/>
</dbReference>
<accession>A0A0N4W970</accession>
<evidence type="ECO:0000256" key="4">
    <source>
        <dbReference type="ARBA" id="ARBA00022723"/>
    </source>
</evidence>
<dbReference type="EMBL" id="UZAF01016551">
    <property type="protein sequence ID" value="VDO30079.1"/>
    <property type="molecule type" value="Genomic_DNA"/>
</dbReference>
<dbReference type="AlphaFoldDB" id="A0A0N4W970"/>
<dbReference type="CDD" id="cd06457">
    <property type="entry name" value="M3A_MIP"/>
    <property type="match status" value="1"/>
</dbReference>
<evidence type="ECO:0000256" key="10">
    <source>
        <dbReference type="RuleBase" id="RU003435"/>
    </source>
</evidence>
<evidence type="ECO:0000256" key="2">
    <source>
        <dbReference type="ARBA" id="ARBA00006040"/>
    </source>
</evidence>
<dbReference type="Gene3D" id="1.10.1370.10">
    <property type="entry name" value="Neurolysin, domain 3"/>
    <property type="match status" value="1"/>
</dbReference>
<dbReference type="WBParaSite" id="HPLM_0000681201-mRNA-1">
    <property type="protein sequence ID" value="HPLM_0000681201-mRNA-1"/>
    <property type="gene ID" value="HPLM_0000681201"/>
</dbReference>
<comment type="cofactor">
    <cofactor evidence="10">
        <name>Zn(2+)</name>
        <dbReference type="ChEBI" id="CHEBI:29105"/>
    </cofactor>
    <text evidence="10">Binds 1 zinc ion.</text>
</comment>
<comment type="similarity">
    <text evidence="2 10">Belongs to the peptidase M3 family.</text>
</comment>
<dbReference type="STRING" id="6290.A0A0N4W970"/>
<comment type="subcellular location">
    <subcellularLocation>
        <location evidence="1">Mitochondrion</location>
    </subcellularLocation>
</comment>
<dbReference type="SUPFAM" id="SSF55486">
    <property type="entry name" value="Metalloproteases ('zincins'), catalytic domain"/>
    <property type="match status" value="1"/>
</dbReference>
<evidence type="ECO:0000256" key="7">
    <source>
        <dbReference type="ARBA" id="ARBA00022946"/>
    </source>
</evidence>
<keyword evidence="9" id="KW-0496">Mitochondrion</keyword>
<sequence>MGPIQFIFQGLFGDPLLKSAASLTELNSRVRAECTELLNQIEAGSKERTTVQLFDDLSNTICKAADMVECVRQLHNDPDYNEAAQKSASDYCQLVESLNTYTKLYHTLKNSKVTEAARLDDVDKHTIDLFLNEFEQSGVHLPERERTEFVRLSGEIFNASTKFQMGCDKEVVVSRALKHQYGLPSTRIVSPVSNCIEQEKRRFVHTTYYRHNDAQEENLRSLVLHRDELARLTGYPSYAHRAQENSLLGSYENAHDFLWGVIQACRPAAEREIAVLLDVQSQCSSLFSGIGEWDIHYLTQIYKERAYGIEHYDEISKFLNLGNLLSGLANLLNKLYGVKIEERQIERGEMWDGNIIKLDVSSADGQFLGTVYLDIDRRPTKAVGDCHFTVRCSKQLKDNSWQTPIVVLSLAICDRTDVDWRSVPIDMHRAENVFHEMGHAMHSMLGRTRYQHVAGTRCPQDFSEIPSILMEYFFNDLTVLQSVLRNSDGECVRIEDAASMIASRFAFSSLEIMQQASYALFDLELHAPDATKLLREGRITTTDLFHSIITKALPHLDRQADSAFQHRFHHLVQYGAKYYSYMVARSAASLIWNSKFRDSPFSRTEGEKWMKVQSHGGGLPSAILLETMLGYSPTSMHFIEALKKETSHLANLGAVNV</sequence>
<feature type="domain" description="Peptidase M3A/M3B catalytic" evidence="11">
    <location>
        <begin position="208"/>
        <end position="642"/>
    </location>
</feature>
<keyword evidence="6 10" id="KW-0862">Zinc</keyword>
<evidence type="ECO:0000313" key="14">
    <source>
        <dbReference type="WBParaSite" id="HPLM_0000681201-mRNA-1"/>
    </source>
</evidence>
<evidence type="ECO:0000313" key="12">
    <source>
        <dbReference type="EMBL" id="VDO30079.1"/>
    </source>
</evidence>
<evidence type="ECO:0000256" key="9">
    <source>
        <dbReference type="ARBA" id="ARBA00023128"/>
    </source>
</evidence>
<dbReference type="Proteomes" id="UP000268014">
    <property type="component" value="Unassembled WGS sequence"/>
</dbReference>
<dbReference type="GO" id="GO:0006518">
    <property type="term" value="P:peptide metabolic process"/>
    <property type="evidence" value="ECO:0007669"/>
    <property type="project" value="TreeGrafter"/>
</dbReference>
<dbReference type="GO" id="GO:0005739">
    <property type="term" value="C:mitochondrion"/>
    <property type="evidence" value="ECO:0007669"/>
    <property type="project" value="UniProtKB-SubCell"/>
</dbReference>
<dbReference type="Gene3D" id="3.40.390.10">
    <property type="entry name" value="Collagenase (Catalytic Domain)"/>
    <property type="match status" value="1"/>
</dbReference>
<dbReference type="InterPro" id="IPR024077">
    <property type="entry name" value="Neurolysin/TOP_dom2"/>
</dbReference>
<dbReference type="InterPro" id="IPR045090">
    <property type="entry name" value="Pept_M3A_M3B"/>
</dbReference>
<dbReference type="GO" id="GO:0006627">
    <property type="term" value="P:protein processing involved in protein targeting to mitochondrion"/>
    <property type="evidence" value="ECO:0007669"/>
    <property type="project" value="TreeGrafter"/>
</dbReference>
<dbReference type="Pfam" id="PF01432">
    <property type="entry name" value="Peptidase_M3"/>
    <property type="match status" value="1"/>
</dbReference>
<gene>
    <name evidence="12" type="ORF">HPLM_LOCUS6804</name>
</gene>
<keyword evidence="7" id="KW-0809">Transit peptide</keyword>
<keyword evidence="5 10" id="KW-0378">Hydrolase</keyword>
<evidence type="ECO:0000256" key="5">
    <source>
        <dbReference type="ARBA" id="ARBA00022801"/>
    </source>
</evidence>
<evidence type="ECO:0000259" key="11">
    <source>
        <dbReference type="Pfam" id="PF01432"/>
    </source>
</evidence>
<evidence type="ECO:0000256" key="6">
    <source>
        <dbReference type="ARBA" id="ARBA00022833"/>
    </source>
</evidence>